<feature type="transmembrane region" description="Helical" evidence="1">
    <location>
        <begin position="101"/>
        <end position="122"/>
    </location>
</feature>
<dbReference type="Gene3D" id="1.10.110.10">
    <property type="entry name" value="Plant lipid-transfer and hydrophobic proteins"/>
    <property type="match status" value="1"/>
</dbReference>
<evidence type="ECO:0000313" key="4">
    <source>
        <dbReference type="EMBL" id="KAK7857602.1"/>
    </source>
</evidence>
<feature type="domain" description="Bifunctional inhibitor/plant lipid transfer protein/seed storage helical" evidence="3">
    <location>
        <begin position="27"/>
        <end position="101"/>
    </location>
</feature>
<dbReference type="PANTHER" id="PTHR33286:SF54">
    <property type="entry name" value="BIFUNCTIONAL INHIBITOR_LIPID-TRANSFER PROTEIN_SEED STORAGE 2S ALBUMIN SUPERFAMILY PROTEIN"/>
    <property type="match status" value="1"/>
</dbReference>
<keyword evidence="1" id="KW-0812">Transmembrane</keyword>
<reference evidence="4" key="1">
    <citation type="submission" date="2017-12" db="EMBL/GenBank/DDBJ databases">
        <authorList>
            <person name="Barbosa P."/>
            <person name="Usie A."/>
            <person name="Ramos A.M."/>
        </authorList>
    </citation>
    <scope>NUCLEOTIDE SEQUENCE</scope>
    <source>
        <strain evidence="4">HL8</strain>
        <tissue evidence="4">Leaves</tissue>
    </source>
</reference>
<evidence type="ECO:0000259" key="3">
    <source>
        <dbReference type="Pfam" id="PF14368"/>
    </source>
</evidence>
<proteinExistence type="predicted"/>
<dbReference type="AlphaFoldDB" id="A0AAW0M228"/>
<keyword evidence="1" id="KW-1133">Transmembrane helix</keyword>
<reference evidence="4" key="3">
    <citation type="submission" date="2023-07" db="EMBL/GenBank/DDBJ databases">
        <title>An improved reference 1 genome and first organelle genomes of Quercus suber.</title>
        <authorList>
            <consortium name="Genosuber Consortium"/>
            <person name="Usie A."/>
            <person name="Serra O."/>
            <person name="Barros P."/>
        </authorList>
    </citation>
    <scope>NUCLEOTIDE SEQUENCE</scope>
    <source>
        <strain evidence="4">HL8</strain>
        <tissue evidence="4">Leaves</tissue>
    </source>
</reference>
<dbReference type="InterPro" id="IPR044741">
    <property type="entry name" value="NsLTP-like"/>
</dbReference>
<dbReference type="SUPFAM" id="SSF47699">
    <property type="entry name" value="Bifunctional inhibitor/lipid-transfer protein/seed storage 2S albumin"/>
    <property type="match status" value="1"/>
</dbReference>
<comment type="caution">
    <text evidence="4">The sequence shown here is derived from an EMBL/GenBank/DDBJ whole genome shotgun (WGS) entry which is preliminary data.</text>
</comment>
<reference evidence="4" key="2">
    <citation type="journal article" date="2018" name="Sci. Data">
        <title>The draft genome sequence of cork oak.</title>
        <authorList>
            <person name="Ramos A.M."/>
            <person name="Usie A."/>
            <person name="Barbosa P."/>
            <person name="Barros P.M."/>
            <person name="Capote T."/>
            <person name="Chaves I."/>
            <person name="Simoes F."/>
            <person name="Abreu I."/>
            <person name="Carrasquinho I."/>
            <person name="Faro C."/>
            <person name="Guimaraes J.B."/>
            <person name="Mendonca D."/>
            <person name="Nobrega F."/>
            <person name="Rodrigues L."/>
            <person name="Saibo N.J.M."/>
            <person name="Varela M.C."/>
            <person name="Egas C."/>
            <person name="Matos J."/>
            <person name="Miguel C.M."/>
            <person name="Oliveira M.M."/>
            <person name="Ricardo C.P."/>
            <person name="Goncalves S."/>
        </authorList>
    </citation>
    <scope>NUCLEOTIDE SEQUENCE [LARGE SCALE GENOMIC DNA]</scope>
    <source>
        <strain evidence="4">HL8</strain>
    </source>
</reference>
<feature type="signal peptide" evidence="2">
    <location>
        <begin position="1"/>
        <end position="19"/>
    </location>
</feature>
<dbReference type="Pfam" id="PF14368">
    <property type="entry name" value="LTP_2"/>
    <property type="match status" value="1"/>
</dbReference>
<organism evidence="4">
    <name type="scientific">Quercus suber</name>
    <name type="common">Cork oak</name>
    <dbReference type="NCBI Taxonomy" id="58331"/>
    <lineage>
        <taxon>Eukaryota</taxon>
        <taxon>Viridiplantae</taxon>
        <taxon>Streptophyta</taxon>
        <taxon>Embryophyta</taxon>
        <taxon>Tracheophyta</taxon>
        <taxon>Spermatophyta</taxon>
        <taxon>Magnoliopsida</taxon>
        <taxon>eudicotyledons</taxon>
        <taxon>Gunneridae</taxon>
        <taxon>Pentapetalae</taxon>
        <taxon>rosids</taxon>
        <taxon>fabids</taxon>
        <taxon>Fagales</taxon>
        <taxon>Fagaceae</taxon>
        <taxon>Quercus</taxon>
    </lineage>
</organism>
<protein>
    <recommendedName>
        <fullName evidence="3">Bifunctional inhibitor/plant lipid transfer protein/seed storage helical domain-containing protein</fullName>
    </recommendedName>
</protein>
<sequence length="180" mass="20058">MAMHFNSNIFLLSFFAITGILFPSDNNMVVGQGCEADVENLVNNCGRFVQRDKPRISPSPQCCNAVHKANIRCACSHVTNETVKLIDMDKVVFVAMFCGNMAMYFNTNIFLLAFFAIAVILFSGNNNNNNMVVGHGKSCQAEYLQGLISQCTDRTLKRMCQRQIHLHIAALLSVRSTFHA</sequence>
<dbReference type="PANTHER" id="PTHR33286">
    <property type="entry name" value="BIFUNCTIONAL INHIBITOR/LIPID-TRANSFER PROTEIN/SEED STORAGE 2S ALBUMIN SUPERFAMILY PROTEIN"/>
    <property type="match status" value="1"/>
</dbReference>
<evidence type="ECO:0000256" key="2">
    <source>
        <dbReference type="SAM" id="SignalP"/>
    </source>
</evidence>
<keyword evidence="1" id="KW-0472">Membrane</keyword>
<dbReference type="InterPro" id="IPR036312">
    <property type="entry name" value="Bifun_inhib/LTP/seed_sf"/>
</dbReference>
<feature type="chain" id="PRO_5043721177" description="Bifunctional inhibitor/plant lipid transfer protein/seed storage helical domain-containing protein" evidence="2">
    <location>
        <begin position="20"/>
        <end position="180"/>
    </location>
</feature>
<dbReference type="EMBL" id="PKMF04000026">
    <property type="protein sequence ID" value="KAK7857602.1"/>
    <property type="molecule type" value="Genomic_DNA"/>
</dbReference>
<dbReference type="CDD" id="cd04660">
    <property type="entry name" value="nsLTP_like"/>
    <property type="match status" value="1"/>
</dbReference>
<name>A0AAW0M228_QUESU</name>
<dbReference type="InterPro" id="IPR016140">
    <property type="entry name" value="Bifunc_inhib/LTP/seed_store"/>
</dbReference>
<evidence type="ECO:0000256" key="1">
    <source>
        <dbReference type="SAM" id="Phobius"/>
    </source>
</evidence>
<gene>
    <name evidence="4" type="ORF">CFP56_017115</name>
</gene>
<keyword evidence="2" id="KW-0732">Signal</keyword>
<accession>A0AAW0M228</accession>